<evidence type="ECO:0000313" key="2">
    <source>
        <dbReference type="EMBL" id="KKL26599.1"/>
    </source>
</evidence>
<sequence>RSPERRTLVNIPPYHSKSTLISVFDTIYDICYDKNLRTAIVSKSQPFAETFIRQIEEVLTNPELYVHTQGNLIEDFGPFKPDKGTWNNKEFIVAGRTRPEKDPTVIALGFGAQIYGRRFDKIKFDDVATLENSRNPDRVAQMLEWIDKEALSRVGKSGKVIWVGTRVAPGDIYSTLSQRPGYKVIRYPALLDDEREEVLWPEHFPYEQVLIHRSEMQPADFQLVYQNVDVPGLSASFTAEMLESAKDSSRQVGHYEEGWRLIAGLDPAGGNKGSGYTAMVLLAADLNTGKRFVVDVIAEKSMKAPRMKQIIFEWSDMYPIYEWRVESNGIQSQLVQYNEEIIQHLAKRGIRVVPHQTHSNKWDAEFGVESIAPLFLANLVSIPWAGAQTAKKFQKMLEEFIAFPMGVTSDIVMAFWFAELGIRDLLHRAHLPMFNERMRRNWPKRIRKRARVANFQDREIREVSLLDQRAGHLTRGQAGYRRMTSGVPTAHEDVEEFGPEEEELKPMNIDSDSIWGSESKPRRTRL</sequence>
<protein>
    <recommendedName>
        <fullName evidence="3">Terminase large subunit gp17-like C-terminal domain-containing protein</fullName>
    </recommendedName>
</protein>
<reference evidence="2" key="1">
    <citation type="journal article" date="2015" name="Nature">
        <title>Complex archaea that bridge the gap between prokaryotes and eukaryotes.</title>
        <authorList>
            <person name="Spang A."/>
            <person name="Saw J.H."/>
            <person name="Jorgensen S.L."/>
            <person name="Zaremba-Niedzwiedzka K."/>
            <person name="Martijn J."/>
            <person name="Lind A.E."/>
            <person name="van Eijk R."/>
            <person name="Schleper C."/>
            <person name="Guy L."/>
            <person name="Ettema T.J."/>
        </authorList>
    </citation>
    <scope>NUCLEOTIDE SEQUENCE</scope>
</reference>
<dbReference type="EMBL" id="LAZR01035780">
    <property type="protein sequence ID" value="KKL26599.1"/>
    <property type="molecule type" value="Genomic_DNA"/>
</dbReference>
<dbReference type="Gene3D" id="3.30.420.240">
    <property type="match status" value="1"/>
</dbReference>
<feature type="compositionally biased region" description="Acidic residues" evidence="1">
    <location>
        <begin position="493"/>
        <end position="503"/>
    </location>
</feature>
<accession>A0A0F9BXH5</accession>
<organism evidence="2">
    <name type="scientific">marine sediment metagenome</name>
    <dbReference type="NCBI Taxonomy" id="412755"/>
    <lineage>
        <taxon>unclassified sequences</taxon>
        <taxon>metagenomes</taxon>
        <taxon>ecological metagenomes</taxon>
    </lineage>
</organism>
<evidence type="ECO:0008006" key="3">
    <source>
        <dbReference type="Google" id="ProtNLM"/>
    </source>
</evidence>
<feature type="non-terminal residue" evidence="2">
    <location>
        <position position="1"/>
    </location>
</feature>
<name>A0A0F9BXH5_9ZZZZ</name>
<evidence type="ECO:0000256" key="1">
    <source>
        <dbReference type="SAM" id="MobiDB-lite"/>
    </source>
</evidence>
<feature type="region of interest" description="Disordered" evidence="1">
    <location>
        <begin position="489"/>
        <end position="526"/>
    </location>
</feature>
<comment type="caution">
    <text evidence="2">The sequence shown here is derived from an EMBL/GenBank/DDBJ whole genome shotgun (WGS) entry which is preliminary data.</text>
</comment>
<dbReference type="AlphaFoldDB" id="A0A0F9BXH5"/>
<gene>
    <name evidence="2" type="ORF">LCGC14_2393680</name>
</gene>
<proteinExistence type="predicted"/>